<dbReference type="PANTHER" id="PTHR11138:SF5">
    <property type="entry name" value="METHIONYL-TRNA FORMYLTRANSFERASE, MITOCHONDRIAL"/>
    <property type="match status" value="1"/>
</dbReference>
<dbReference type="CDD" id="cd08646">
    <property type="entry name" value="FMT_core_Met-tRNA-FMT_N"/>
    <property type="match status" value="1"/>
</dbReference>
<evidence type="ECO:0000313" key="4">
    <source>
        <dbReference type="Proteomes" id="UP001201163"/>
    </source>
</evidence>
<protein>
    <recommendedName>
        <fullName evidence="1">methionyl-tRNA formyltransferase</fullName>
        <ecNumber evidence="1">2.1.2.9</ecNumber>
    </recommendedName>
</protein>
<reference evidence="3" key="1">
    <citation type="submission" date="2022-01" db="EMBL/GenBank/DDBJ databases">
        <title>Comparative genomics reveals a dynamic genome evolution in the ectomycorrhizal milk-cap (Lactarius) mushrooms.</title>
        <authorList>
            <consortium name="DOE Joint Genome Institute"/>
            <person name="Lebreton A."/>
            <person name="Tang N."/>
            <person name="Kuo A."/>
            <person name="LaButti K."/>
            <person name="Drula E."/>
            <person name="Barry K."/>
            <person name="Clum A."/>
            <person name="Lipzen A."/>
            <person name="Mousain D."/>
            <person name="Ng V."/>
            <person name="Wang R."/>
            <person name="Wang X."/>
            <person name="Dai Y."/>
            <person name="Henrissat B."/>
            <person name="Grigoriev I.V."/>
            <person name="Guerin-Laguette A."/>
            <person name="Yu F."/>
            <person name="Martin F.M."/>
        </authorList>
    </citation>
    <scope>NUCLEOTIDE SEQUENCE</scope>
    <source>
        <strain evidence="3">QP</strain>
    </source>
</reference>
<dbReference type="SUPFAM" id="SSF53328">
    <property type="entry name" value="Formyltransferase"/>
    <property type="match status" value="1"/>
</dbReference>
<name>A0AAD4LJQ8_9AGAM</name>
<proteinExistence type="predicted"/>
<dbReference type="InterPro" id="IPR036477">
    <property type="entry name" value="Formyl_transf_N_sf"/>
</dbReference>
<evidence type="ECO:0000313" key="3">
    <source>
        <dbReference type="EMBL" id="KAH8994524.1"/>
    </source>
</evidence>
<gene>
    <name evidence="3" type="ORF">EDB92DRAFT_1849654</name>
</gene>
<organism evidence="3 4">
    <name type="scientific">Lactarius akahatsu</name>
    <dbReference type="NCBI Taxonomy" id="416441"/>
    <lineage>
        <taxon>Eukaryota</taxon>
        <taxon>Fungi</taxon>
        <taxon>Dikarya</taxon>
        <taxon>Basidiomycota</taxon>
        <taxon>Agaricomycotina</taxon>
        <taxon>Agaricomycetes</taxon>
        <taxon>Russulales</taxon>
        <taxon>Russulaceae</taxon>
        <taxon>Lactarius</taxon>
    </lineage>
</organism>
<sequence length="375" mass="41423">MLNIRVIDRHNWHLVARRYHQSRRFDILYFGRDEFSCRVFEKLHNAPDVWQNLIIATQPDQLIGRKRDVLSVSPLKKLGHKLNLPVTTIPHVRSELKTWKPPSPFYPLADSPPPNHLLLTASFGRILPSALLSLFKPTHTLNVHPSALPAYRGPAPIQRAILNGERDSAVCVIEMKRRGGIDAGDVLGRVPVTIPSGTAFGPLRDTLAQEGGELLVSVLRSMLSGTETRTPQSPLAPTTPHAPFITPADSQPDFAQETAEHVVRRHLALAHHKPLTTFLPSAMRAVQIHDPAVFPPGAGDPQTVVGSLPGSAKYHRALRSVLVRCAQGTVLRVPMLKSEFRSLMPASSWWDGVQQHWKDPEGCITFTNPPPDNGG</sequence>
<dbReference type="EMBL" id="JAKELL010000014">
    <property type="protein sequence ID" value="KAH8994524.1"/>
    <property type="molecule type" value="Genomic_DNA"/>
</dbReference>
<accession>A0AAD4LJQ8</accession>
<keyword evidence="4" id="KW-1185">Reference proteome</keyword>
<dbReference type="Proteomes" id="UP001201163">
    <property type="component" value="Unassembled WGS sequence"/>
</dbReference>
<evidence type="ECO:0000259" key="2">
    <source>
        <dbReference type="Pfam" id="PF00551"/>
    </source>
</evidence>
<dbReference type="InterPro" id="IPR002376">
    <property type="entry name" value="Formyl_transf_N"/>
</dbReference>
<dbReference type="AlphaFoldDB" id="A0AAD4LJQ8"/>
<dbReference type="GO" id="GO:0005739">
    <property type="term" value="C:mitochondrion"/>
    <property type="evidence" value="ECO:0007669"/>
    <property type="project" value="TreeGrafter"/>
</dbReference>
<dbReference type="InterPro" id="IPR041711">
    <property type="entry name" value="Met-tRNA-FMT_N"/>
</dbReference>
<dbReference type="PANTHER" id="PTHR11138">
    <property type="entry name" value="METHIONYL-TRNA FORMYLTRANSFERASE"/>
    <property type="match status" value="1"/>
</dbReference>
<dbReference type="EC" id="2.1.2.9" evidence="1"/>
<dbReference type="GO" id="GO:0004479">
    <property type="term" value="F:methionyl-tRNA formyltransferase activity"/>
    <property type="evidence" value="ECO:0007669"/>
    <property type="project" value="UniProtKB-EC"/>
</dbReference>
<evidence type="ECO:0000256" key="1">
    <source>
        <dbReference type="ARBA" id="ARBA00012261"/>
    </source>
</evidence>
<dbReference type="Pfam" id="PF00551">
    <property type="entry name" value="Formyl_trans_N"/>
    <property type="match status" value="1"/>
</dbReference>
<comment type="caution">
    <text evidence="3">The sequence shown here is derived from an EMBL/GenBank/DDBJ whole genome shotgun (WGS) entry which is preliminary data.</text>
</comment>
<feature type="domain" description="Formyl transferase N-terminal" evidence="2">
    <location>
        <begin position="117"/>
        <end position="219"/>
    </location>
</feature>
<dbReference type="Gene3D" id="3.40.50.12230">
    <property type="match status" value="1"/>
</dbReference>
<keyword evidence="3" id="KW-0808">Transferase</keyword>